<dbReference type="SUPFAM" id="SSF51621">
    <property type="entry name" value="Phosphoenolpyruvate/pyruvate domain"/>
    <property type="match status" value="1"/>
</dbReference>
<keyword evidence="2" id="KW-0479">Metal-binding</keyword>
<protein>
    <recommendedName>
        <fullName evidence="4">HpcH/HpaI aldolase/citrate lyase domain-containing protein</fullName>
    </recommendedName>
</protein>
<dbReference type="PANTHER" id="PTHR30502:SF0">
    <property type="entry name" value="PHOSPHOENOLPYRUVATE CARBOXYLASE FAMILY PROTEIN"/>
    <property type="match status" value="1"/>
</dbReference>
<dbReference type="Gene3D" id="3.20.20.60">
    <property type="entry name" value="Phosphoenolpyruvate-binding domains"/>
    <property type="match status" value="1"/>
</dbReference>
<comment type="similarity">
    <text evidence="1">Belongs to the HpcH/HpaI aldolase family.</text>
</comment>
<dbReference type="InterPro" id="IPR015813">
    <property type="entry name" value="Pyrv/PenolPyrv_kinase-like_dom"/>
</dbReference>
<dbReference type="EMBL" id="DXCH01000222">
    <property type="protein sequence ID" value="HIZ07885.1"/>
    <property type="molecule type" value="Genomic_DNA"/>
</dbReference>
<gene>
    <name evidence="5" type="ORF">IAA08_08120</name>
</gene>
<evidence type="ECO:0000259" key="4">
    <source>
        <dbReference type="Pfam" id="PF03328"/>
    </source>
</evidence>
<evidence type="ECO:0000313" key="6">
    <source>
        <dbReference type="Proteomes" id="UP000824024"/>
    </source>
</evidence>
<evidence type="ECO:0000313" key="5">
    <source>
        <dbReference type="EMBL" id="HIZ07885.1"/>
    </source>
</evidence>
<dbReference type="GO" id="GO:0016832">
    <property type="term" value="F:aldehyde-lyase activity"/>
    <property type="evidence" value="ECO:0007669"/>
    <property type="project" value="TreeGrafter"/>
</dbReference>
<dbReference type="GO" id="GO:0005737">
    <property type="term" value="C:cytoplasm"/>
    <property type="evidence" value="ECO:0007669"/>
    <property type="project" value="TreeGrafter"/>
</dbReference>
<dbReference type="GO" id="GO:0046872">
    <property type="term" value="F:metal ion binding"/>
    <property type="evidence" value="ECO:0007669"/>
    <property type="project" value="UniProtKB-KW"/>
</dbReference>
<name>A0A9D2IG76_9FIRM</name>
<evidence type="ECO:0000256" key="1">
    <source>
        <dbReference type="ARBA" id="ARBA00005568"/>
    </source>
</evidence>
<dbReference type="PANTHER" id="PTHR30502">
    <property type="entry name" value="2-KETO-3-DEOXY-L-RHAMNONATE ALDOLASE"/>
    <property type="match status" value="1"/>
</dbReference>
<keyword evidence="3" id="KW-0456">Lyase</keyword>
<dbReference type="InterPro" id="IPR005000">
    <property type="entry name" value="Aldolase/citrate-lyase_domain"/>
</dbReference>
<comment type="caution">
    <text evidence="5">The sequence shown here is derived from an EMBL/GenBank/DDBJ whole genome shotgun (WGS) entry which is preliminary data.</text>
</comment>
<dbReference type="InterPro" id="IPR040442">
    <property type="entry name" value="Pyrv_kinase-like_dom_sf"/>
</dbReference>
<evidence type="ECO:0000256" key="2">
    <source>
        <dbReference type="ARBA" id="ARBA00022723"/>
    </source>
</evidence>
<evidence type="ECO:0000256" key="3">
    <source>
        <dbReference type="ARBA" id="ARBA00023239"/>
    </source>
</evidence>
<proteinExistence type="inferred from homology"/>
<dbReference type="InterPro" id="IPR050251">
    <property type="entry name" value="HpcH-HpaI_aldolase"/>
</dbReference>
<accession>A0A9D2IG76</accession>
<dbReference type="AlphaFoldDB" id="A0A9D2IG76"/>
<dbReference type="Pfam" id="PF03328">
    <property type="entry name" value="HpcH_HpaI"/>
    <property type="match status" value="1"/>
</dbReference>
<organism evidence="5 6">
    <name type="scientific">Candidatus Eubacterium avistercoris</name>
    <dbReference type="NCBI Taxonomy" id="2838567"/>
    <lineage>
        <taxon>Bacteria</taxon>
        <taxon>Bacillati</taxon>
        <taxon>Bacillota</taxon>
        <taxon>Clostridia</taxon>
        <taxon>Eubacteriales</taxon>
        <taxon>Eubacteriaceae</taxon>
        <taxon>Eubacterium</taxon>
    </lineage>
</organism>
<reference evidence="5" key="1">
    <citation type="journal article" date="2021" name="PeerJ">
        <title>Extensive microbial diversity within the chicken gut microbiome revealed by metagenomics and culture.</title>
        <authorList>
            <person name="Gilroy R."/>
            <person name="Ravi A."/>
            <person name="Getino M."/>
            <person name="Pursley I."/>
            <person name="Horton D.L."/>
            <person name="Alikhan N.F."/>
            <person name="Baker D."/>
            <person name="Gharbi K."/>
            <person name="Hall N."/>
            <person name="Watson M."/>
            <person name="Adriaenssens E.M."/>
            <person name="Foster-Nyarko E."/>
            <person name="Jarju S."/>
            <person name="Secka A."/>
            <person name="Antonio M."/>
            <person name="Oren A."/>
            <person name="Chaudhuri R.R."/>
            <person name="La Ragione R."/>
            <person name="Hildebrand F."/>
            <person name="Pallen M.J."/>
        </authorList>
    </citation>
    <scope>NUCLEOTIDE SEQUENCE</scope>
    <source>
        <strain evidence="5">CHK192-9172</strain>
    </source>
</reference>
<sequence>MFERTPNKMLEKIRAGKAAYGMQSYIHTPELYEVAGWAGLDFTMIDMEHCRLNYETMVNIIRTCEMSGITPLVRVPANEPMHIRYALESGARGVVVPHIKSGADVRKAQAALRFPPEGRAGICPAVRANKYAQANWEEYMKESNKNTCLIVLFEDVEAIENVDEILAELVPGRDGYGMGNADIAHALYKDASEPVNWRHPYIAEANSIVVPKAKKLGLFQQNMAFTPDVEGIKACRANGADAIMFHPDIDLFQRICIGLAEAGKEADKAEA</sequence>
<reference evidence="5" key="2">
    <citation type="submission" date="2021-04" db="EMBL/GenBank/DDBJ databases">
        <authorList>
            <person name="Gilroy R."/>
        </authorList>
    </citation>
    <scope>NUCLEOTIDE SEQUENCE</scope>
    <source>
        <strain evidence="5">CHK192-9172</strain>
    </source>
</reference>
<feature type="domain" description="HpcH/HpaI aldolase/citrate lyase" evidence="4">
    <location>
        <begin position="27"/>
        <end position="242"/>
    </location>
</feature>
<dbReference type="Proteomes" id="UP000824024">
    <property type="component" value="Unassembled WGS sequence"/>
</dbReference>